<organism evidence="1 2">
    <name type="scientific">Smallanthus sonchifolius</name>
    <dbReference type="NCBI Taxonomy" id="185202"/>
    <lineage>
        <taxon>Eukaryota</taxon>
        <taxon>Viridiplantae</taxon>
        <taxon>Streptophyta</taxon>
        <taxon>Embryophyta</taxon>
        <taxon>Tracheophyta</taxon>
        <taxon>Spermatophyta</taxon>
        <taxon>Magnoliopsida</taxon>
        <taxon>eudicotyledons</taxon>
        <taxon>Gunneridae</taxon>
        <taxon>Pentapetalae</taxon>
        <taxon>asterids</taxon>
        <taxon>campanulids</taxon>
        <taxon>Asterales</taxon>
        <taxon>Asteraceae</taxon>
        <taxon>Asteroideae</taxon>
        <taxon>Heliantheae alliance</taxon>
        <taxon>Millerieae</taxon>
        <taxon>Smallanthus</taxon>
    </lineage>
</organism>
<proteinExistence type="predicted"/>
<comment type="caution">
    <text evidence="1">The sequence shown here is derived from an EMBL/GenBank/DDBJ whole genome shotgun (WGS) entry which is preliminary data.</text>
</comment>
<reference evidence="1 2" key="2">
    <citation type="journal article" date="2022" name="Mol. Ecol. Resour.">
        <title>The genomes of chicory, endive, great burdock and yacon provide insights into Asteraceae paleo-polyploidization history and plant inulin production.</title>
        <authorList>
            <person name="Fan W."/>
            <person name="Wang S."/>
            <person name="Wang H."/>
            <person name="Wang A."/>
            <person name="Jiang F."/>
            <person name="Liu H."/>
            <person name="Zhao H."/>
            <person name="Xu D."/>
            <person name="Zhang Y."/>
        </authorList>
    </citation>
    <scope>NUCLEOTIDE SEQUENCE [LARGE SCALE GENOMIC DNA]</scope>
    <source>
        <strain evidence="2">cv. Yunnan</strain>
        <tissue evidence="1">Leaves</tissue>
    </source>
</reference>
<dbReference type="Proteomes" id="UP001056120">
    <property type="component" value="Linkage Group LG15"/>
</dbReference>
<sequence>MCYEQSYMSRPDDSAIGRALKKRCEGSLNVKKSRKELLKKQFLVFKHFQNEPLDDLATRFYHLLSELSSASVVYETKEINDKFLEALPSKFDMYSVLIKENVKYKTMSLEEVLGKIQSHDLNMKKKETNMEHIQDPSMYFANTSSKTGAGVAFFSGDTQDVSNEHCSGVPNHYGFSTKTTSSSSRTHNMNQRVADDYLAMFSSFMASYENFIVGKIHDLDANDFLKKTGRKYIGSNSRSRMGFDKTKVRCYNCQEYGHFAKECVKPKVEFDSQKKPNNFQNIRNQSHGSSGSGNSNHASASSALVAQNDENYDWGIHLEDLVGTVSQDFVAEIHSVKSEKSTDDDSSNDIVLTQRSSDGVVTENIPIVKVFMVDMSDPSKKNKEISDKESKVIKLHRKLENFENSSVVLDYFNANADPTKRVAGIGFVPPPFNVNYVVEPKIIHEEQINPKMVLKVNPVTGEDMIYDSDYEDEVFDDKKVEGIPKEVQLDEPKWFCCCWSSEEKFFKGAKQVYVKKQPVDCSVKSSEACSTEGSSNSRKTPYIRNYQDRRVCFHYNEAGHILIHCPYKNQGKLKSVPPQQRVVTILKRPNVGKPTSRVVKNVHCKSFAKSSGLQQHDKHISKPVVFQKKFEISHVGIPNDSQPTVKLSRPQRRRRNRKLKKLLETSESDNHKSNNVFPFNHTVSSSRRSNCESFVPKVDDNFDCELIEVVYFDPSRRPKTTMAWVPISN</sequence>
<gene>
    <name evidence="1" type="ORF">L1987_45783</name>
</gene>
<evidence type="ECO:0000313" key="1">
    <source>
        <dbReference type="EMBL" id="KAI3776023.1"/>
    </source>
</evidence>
<reference evidence="2" key="1">
    <citation type="journal article" date="2022" name="Mol. Ecol. Resour.">
        <title>The genomes of chicory, endive, great burdock and yacon provide insights into Asteraceae palaeo-polyploidization history and plant inulin production.</title>
        <authorList>
            <person name="Fan W."/>
            <person name="Wang S."/>
            <person name="Wang H."/>
            <person name="Wang A."/>
            <person name="Jiang F."/>
            <person name="Liu H."/>
            <person name="Zhao H."/>
            <person name="Xu D."/>
            <person name="Zhang Y."/>
        </authorList>
    </citation>
    <scope>NUCLEOTIDE SEQUENCE [LARGE SCALE GENOMIC DNA]</scope>
    <source>
        <strain evidence="2">cv. Yunnan</strain>
    </source>
</reference>
<evidence type="ECO:0000313" key="2">
    <source>
        <dbReference type="Proteomes" id="UP001056120"/>
    </source>
</evidence>
<accession>A0ACB9FYJ0</accession>
<keyword evidence="2" id="KW-1185">Reference proteome</keyword>
<protein>
    <submittedName>
        <fullName evidence="1">Uncharacterized protein</fullName>
    </submittedName>
</protein>
<name>A0ACB9FYJ0_9ASTR</name>
<dbReference type="EMBL" id="CM042032">
    <property type="protein sequence ID" value="KAI3776023.1"/>
    <property type="molecule type" value="Genomic_DNA"/>
</dbReference>